<proteinExistence type="predicted"/>
<evidence type="ECO:0000256" key="1">
    <source>
        <dbReference type="SAM" id="MobiDB-lite"/>
    </source>
</evidence>
<dbReference type="PANTHER" id="PTHR40053:SF1">
    <property type="entry name" value="SPORULATION-CONTROL PROTEIN SPO0M"/>
    <property type="match status" value="1"/>
</dbReference>
<gene>
    <name evidence="2" type="ORF">ACFFMS_12245</name>
</gene>
<comment type="caution">
    <text evidence="2">The sequence shown here is derived from an EMBL/GenBank/DDBJ whole genome shotgun (WGS) entry which is preliminary data.</text>
</comment>
<accession>A0ABV5WF23</accession>
<sequence>MFKKFLARLGKGAATVDLRFEGRPYRANETVQGEVLIQGGEVEQKINHLAAKLIMNVNTKQGTVAREVTTIPLSSAFTIFPKEQKAIPFTYTIPANLPVSRGTVSYYFDTHLDIDGGVDRTDLDRLIVEAPKDVQAVFQALQQLGFHEKPSSGKLDTYGQEFAFFPTTLFAGQISEIELRFASEAMGGLRIWMEVDCRGAYHEVEAKRELFLDQDTLQNAEELVDILRQTIIEAAEQPHSFMHPFSYEKYGHHGHHSHGHHGSSVAGMVGGLAMGILGAMLLEEMMGEALEAAGEALGFEEEDSEEESGFGDFFGGDDGEF</sequence>
<organism evidence="2 3">
    <name type="scientific">Ectobacillus funiculus</name>
    <dbReference type="NCBI Taxonomy" id="137993"/>
    <lineage>
        <taxon>Bacteria</taxon>
        <taxon>Bacillati</taxon>
        <taxon>Bacillota</taxon>
        <taxon>Bacilli</taxon>
        <taxon>Bacillales</taxon>
        <taxon>Bacillaceae</taxon>
        <taxon>Ectobacillus</taxon>
    </lineage>
</organism>
<keyword evidence="3" id="KW-1185">Reference proteome</keyword>
<name>A0ABV5WF23_9BACI</name>
<reference evidence="2 3" key="1">
    <citation type="submission" date="2024-09" db="EMBL/GenBank/DDBJ databases">
        <authorList>
            <person name="Sun Q."/>
            <person name="Mori K."/>
        </authorList>
    </citation>
    <scope>NUCLEOTIDE SEQUENCE [LARGE SCALE GENOMIC DNA]</scope>
    <source>
        <strain evidence="2 3">JCM 11201</strain>
    </source>
</reference>
<dbReference type="EMBL" id="JBHMAF010000065">
    <property type="protein sequence ID" value="MFB9759212.1"/>
    <property type="molecule type" value="Genomic_DNA"/>
</dbReference>
<evidence type="ECO:0000313" key="3">
    <source>
        <dbReference type="Proteomes" id="UP001589609"/>
    </source>
</evidence>
<dbReference type="Pfam" id="PF07070">
    <property type="entry name" value="Spo0M"/>
    <property type="match status" value="1"/>
</dbReference>
<dbReference type="Proteomes" id="UP001589609">
    <property type="component" value="Unassembled WGS sequence"/>
</dbReference>
<feature type="region of interest" description="Disordered" evidence="1">
    <location>
        <begin position="297"/>
        <end position="321"/>
    </location>
</feature>
<evidence type="ECO:0000313" key="2">
    <source>
        <dbReference type="EMBL" id="MFB9759212.1"/>
    </source>
</evidence>
<dbReference type="InterPro" id="IPR009776">
    <property type="entry name" value="Spore_0_M"/>
</dbReference>
<dbReference type="RefSeq" id="WP_379949513.1">
    <property type="nucleotide sequence ID" value="NZ_JBHMAF010000065.1"/>
</dbReference>
<feature type="compositionally biased region" description="Acidic residues" evidence="1">
    <location>
        <begin position="298"/>
        <end position="321"/>
    </location>
</feature>
<protein>
    <submittedName>
        <fullName evidence="2">Sporulation protein</fullName>
    </submittedName>
</protein>
<dbReference type="PANTHER" id="PTHR40053">
    <property type="entry name" value="SPORULATION-CONTROL PROTEIN SPO0M"/>
    <property type="match status" value="1"/>
</dbReference>